<evidence type="ECO:0000313" key="1">
    <source>
        <dbReference type="EMBL" id="AJK49744.1"/>
    </source>
</evidence>
<reference evidence="2" key="1">
    <citation type="submission" date="2011-03" db="EMBL/GenBank/DDBJ databases">
        <authorList>
            <person name="Voget S."/>
            <person name="Streit W.R."/>
            <person name="Jaeger K.E."/>
            <person name="Daniel R."/>
        </authorList>
    </citation>
    <scope>NUCLEOTIDE SEQUENCE [LARGE SCALE GENOMIC DNA]</scope>
    <source>
        <strain evidence="2">PG1</strain>
    </source>
</reference>
<organism evidence="1 2">
    <name type="scientific">Burkholderia plantarii</name>
    <dbReference type="NCBI Taxonomy" id="41899"/>
    <lineage>
        <taxon>Bacteria</taxon>
        <taxon>Pseudomonadati</taxon>
        <taxon>Pseudomonadota</taxon>
        <taxon>Betaproteobacteria</taxon>
        <taxon>Burkholderiales</taxon>
        <taxon>Burkholderiaceae</taxon>
        <taxon>Burkholderia</taxon>
    </lineage>
</organism>
<name>A0A0B6S5Q2_BURPL</name>
<dbReference type="RefSeq" id="WP_042628129.1">
    <property type="nucleotide sequence ID" value="NZ_BSTO01000010.1"/>
</dbReference>
<dbReference type="AlphaFoldDB" id="A0A0B6S5Q2"/>
<sequence>MNTDPMQPPLILMRAAAQIGAGIATYGTQAFAAAITPGTGAGWPAAMARTLDFANQCTKTGTAAFNAVWQAQRDTLGLDAAARALRALNSVQTDTTSTWNDLNTNATADGATGLREWLLAVSKARDANDLTLGTFLFLQQWQDMMKTAGTGFAGLATRAAGANLEALRESLQDSAPDSQAAAS</sequence>
<reference evidence="1 2" key="2">
    <citation type="journal article" date="2016" name="Appl. Microbiol. Biotechnol.">
        <title>Mutations improving production and secretion of extracellular lipase by Burkholderia glumae PG1.</title>
        <authorList>
            <person name="Knapp A."/>
            <person name="Voget S."/>
            <person name="Gao R."/>
            <person name="Zaburannyi N."/>
            <person name="Krysciak D."/>
            <person name="Breuer M."/>
            <person name="Hauer B."/>
            <person name="Streit W.R."/>
            <person name="Muller R."/>
            <person name="Daniel R."/>
            <person name="Jaeger K.E."/>
        </authorList>
    </citation>
    <scope>NUCLEOTIDE SEQUENCE [LARGE SCALE GENOMIC DNA]</scope>
    <source>
        <strain evidence="1 2">PG1</strain>
    </source>
</reference>
<proteinExistence type="predicted"/>
<dbReference type="KEGG" id="bgp:BGL_2c16770"/>
<evidence type="ECO:0008006" key="3">
    <source>
        <dbReference type="Google" id="ProtNLM"/>
    </source>
</evidence>
<dbReference type="EMBL" id="CP002581">
    <property type="protein sequence ID" value="AJK49744.1"/>
    <property type="molecule type" value="Genomic_DNA"/>
</dbReference>
<keyword evidence="2" id="KW-1185">Reference proteome</keyword>
<dbReference type="KEGG" id="bpla:bpln_2g17440"/>
<evidence type="ECO:0000313" key="2">
    <source>
        <dbReference type="Proteomes" id="UP000031838"/>
    </source>
</evidence>
<dbReference type="HOGENOM" id="CLU_1479413_0_0_4"/>
<accession>A0A0B6S5Q2</accession>
<gene>
    <name evidence="1" type="ORF">BGL_2c16770</name>
</gene>
<dbReference type="Proteomes" id="UP000031838">
    <property type="component" value="Chromosome 2"/>
</dbReference>
<protein>
    <recommendedName>
        <fullName evidence="3">Phasin domain-containing protein</fullName>
    </recommendedName>
</protein>